<gene>
    <name evidence="6" type="ORF">EV697_103193</name>
</gene>
<keyword evidence="7" id="KW-1185">Reference proteome</keyword>
<accession>A0A4R2N0G5</accession>
<proteinExistence type="predicted"/>
<reference evidence="6 7" key="1">
    <citation type="submission" date="2019-03" db="EMBL/GenBank/DDBJ databases">
        <title>Genomic Encyclopedia of Type Strains, Phase IV (KMG-IV): sequencing the most valuable type-strain genomes for metagenomic binning, comparative biology and taxonomic classification.</title>
        <authorList>
            <person name="Goeker M."/>
        </authorList>
    </citation>
    <scope>NUCLEOTIDE SEQUENCE [LARGE SCALE GENOMIC DNA]</scope>
    <source>
        <strain evidence="6 7">DSM 28231</strain>
    </source>
</reference>
<dbReference type="EMBL" id="SLXI01000003">
    <property type="protein sequence ID" value="TCP12886.1"/>
    <property type="molecule type" value="Genomic_DNA"/>
</dbReference>
<dbReference type="InterPro" id="IPR050553">
    <property type="entry name" value="Thioredoxin_ResA/DsbE_sf"/>
</dbReference>
<dbReference type="PANTHER" id="PTHR42852:SF6">
    <property type="entry name" value="THIOL:DISULFIDE INTERCHANGE PROTEIN DSBE"/>
    <property type="match status" value="1"/>
</dbReference>
<dbReference type="InterPro" id="IPR013766">
    <property type="entry name" value="Thioredoxin_domain"/>
</dbReference>
<feature type="domain" description="Thioredoxin" evidence="5">
    <location>
        <begin position="35"/>
        <end position="176"/>
    </location>
</feature>
<evidence type="ECO:0000313" key="7">
    <source>
        <dbReference type="Proteomes" id="UP000294841"/>
    </source>
</evidence>
<name>A0A4R2N0G5_9PAST</name>
<keyword evidence="3" id="KW-1015">Disulfide bond</keyword>
<organism evidence="6 7">
    <name type="scientific">Bisgaardia hudsonensis</name>
    <dbReference type="NCBI Taxonomy" id="109472"/>
    <lineage>
        <taxon>Bacteria</taxon>
        <taxon>Pseudomonadati</taxon>
        <taxon>Pseudomonadota</taxon>
        <taxon>Gammaproteobacteria</taxon>
        <taxon>Pasteurellales</taxon>
        <taxon>Pasteurellaceae</taxon>
        <taxon>Bisgaardia</taxon>
    </lineage>
</organism>
<comment type="caution">
    <text evidence="6">The sequence shown here is derived from an EMBL/GenBank/DDBJ whole genome shotgun (WGS) entry which is preliminary data.</text>
</comment>
<evidence type="ECO:0000256" key="1">
    <source>
        <dbReference type="ARBA" id="ARBA00004196"/>
    </source>
</evidence>
<dbReference type="OrthoDB" id="9799347at2"/>
<dbReference type="InterPro" id="IPR013740">
    <property type="entry name" value="Redoxin"/>
</dbReference>
<dbReference type="PANTHER" id="PTHR42852">
    <property type="entry name" value="THIOL:DISULFIDE INTERCHANGE PROTEIN DSBE"/>
    <property type="match status" value="1"/>
</dbReference>
<dbReference type="Pfam" id="PF08534">
    <property type="entry name" value="Redoxin"/>
    <property type="match status" value="1"/>
</dbReference>
<dbReference type="Gene3D" id="3.40.30.10">
    <property type="entry name" value="Glutaredoxin"/>
    <property type="match status" value="1"/>
</dbReference>
<evidence type="ECO:0000256" key="4">
    <source>
        <dbReference type="ARBA" id="ARBA00023284"/>
    </source>
</evidence>
<evidence type="ECO:0000256" key="2">
    <source>
        <dbReference type="ARBA" id="ARBA00022748"/>
    </source>
</evidence>
<keyword evidence="4" id="KW-0676">Redox-active center</keyword>
<keyword evidence="2" id="KW-0201">Cytochrome c-type biogenesis</keyword>
<evidence type="ECO:0000256" key="3">
    <source>
        <dbReference type="ARBA" id="ARBA00023157"/>
    </source>
</evidence>
<evidence type="ECO:0000313" key="6">
    <source>
        <dbReference type="EMBL" id="TCP12886.1"/>
    </source>
</evidence>
<dbReference type="RefSeq" id="WP_132023574.1">
    <property type="nucleotide sequence ID" value="NZ_CP016605.1"/>
</dbReference>
<protein>
    <submittedName>
        <fullName evidence="6">Cytochrome c biogenesis protein CcmG/thiol:disulfide interchange protein DsbE</fullName>
    </submittedName>
</protein>
<comment type="subcellular location">
    <subcellularLocation>
        <location evidence="1">Cell envelope</location>
    </subcellularLocation>
</comment>
<evidence type="ECO:0000259" key="5">
    <source>
        <dbReference type="PROSITE" id="PS51352"/>
    </source>
</evidence>
<dbReference type="Proteomes" id="UP000294841">
    <property type="component" value="Unassembled WGS sequence"/>
</dbReference>
<sequence>MKKIWLFTPLALLLLVVFFLVSLLRNPNLLSASENWQGKPFPEFNLPHLLEHQTQLNKASLPKEPFILNVWASWCGWCIKEFPIFIDMKNKGIPIVGLTYANRPEDAKTALKRWGNPFVMVIDDFQQSFLSQTLNINAAPTTYLIDKQGIIRYQQKGYNPNFEADFMPRLLELRQED</sequence>
<dbReference type="SUPFAM" id="SSF52833">
    <property type="entry name" value="Thioredoxin-like"/>
    <property type="match status" value="1"/>
</dbReference>
<dbReference type="GO" id="GO:0016491">
    <property type="term" value="F:oxidoreductase activity"/>
    <property type="evidence" value="ECO:0007669"/>
    <property type="project" value="InterPro"/>
</dbReference>
<dbReference type="PROSITE" id="PS51352">
    <property type="entry name" value="THIOREDOXIN_2"/>
    <property type="match status" value="1"/>
</dbReference>
<dbReference type="AlphaFoldDB" id="A0A4R2N0G5"/>
<dbReference type="InterPro" id="IPR036249">
    <property type="entry name" value="Thioredoxin-like_sf"/>
</dbReference>
<dbReference type="GO" id="GO:0030313">
    <property type="term" value="C:cell envelope"/>
    <property type="evidence" value="ECO:0007669"/>
    <property type="project" value="UniProtKB-SubCell"/>
</dbReference>
<dbReference type="GO" id="GO:0017004">
    <property type="term" value="P:cytochrome complex assembly"/>
    <property type="evidence" value="ECO:0007669"/>
    <property type="project" value="UniProtKB-KW"/>
</dbReference>